<evidence type="ECO:0000256" key="2">
    <source>
        <dbReference type="ARBA" id="ARBA00022737"/>
    </source>
</evidence>
<sequence length="615" mass="70089">MWKLKIGAGNDDEYLYSTNNFVGRQTWEFDPDAGTQEERDQVERAREQFLINKKKLDISCCGDLLMRAQLIKESGIDLLSEPPIRLGEEEDVSYEAVTTSVKKAVRLNRAIQAWDGHWPAENAGPLFFTPPLIIALYISGTLDSILTNEHKKEMIRYMHIHQVWSALNYVALRLLGEAPPPDGDDGPLGRGRKWIHDHGGATSIPSWGKVYLAQKCGVTVEPHTCQCHICMARATMLRERGLKRVVDLMRYGAEEGRYIAMGCVDKVAFPTYTCLNQLILKCVYALQIMSFYAEDPNGIDFKRHLARVPDYLWVAEDGMKMQSFGSQLWDCTLVTQAIIASNMVDEYGDSLKKAHFYLKQSQIKENPKGDFTKMCRQFTKGAWTFSDQDHGWVVSDCTAEALKCLLALSQMPQDIVGEKAQVDRLYDAINVLLYLQKEIEVAIEKGIQFLENKQKDDGSWYGYWGICFLYGTFFVLQGLVSCGKTYENSEAIRRAVQFLLLTRNLEGGWGESFESCPKEKFIPLEGNRTNLVQTSWAMLGLLYCGQAERDPTPLHKAAKLLINGQLENGDFLQQEITGSYMKNCMLHYPEYRNTFPLWALGEYRKRVWLPKQEAI</sequence>
<dbReference type="Gene3D" id="1.50.10.20">
    <property type="match status" value="2"/>
</dbReference>
<evidence type="ECO:0000313" key="4">
    <source>
        <dbReference type="EMBL" id="KVH89363.1"/>
    </source>
</evidence>
<feature type="domain" description="Squalene cyclase C-terminal" evidence="3">
    <location>
        <begin position="437"/>
        <end position="605"/>
    </location>
</feature>
<dbReference type="GO" id="GO:0016104">
    <property type="term" value="P:triterpenoid biosynthetic process"/>
    <property type="evidence" value="ECO:0007669"/>
    <property type="project" value="InterPro"/>
</dbReference>
<protein>
    <submittedName>
        <fullName evidence="4">Terpene synthase, conserved site-containing protein</fullName>
    </submittedName>
</protein>
<dbReference type="Gramene" id="KVH89363">
    <property type="protein sequence ID" value="KVH89363"/>
    <property type="gene ID" value="Ccrd_008650"/>
</dbReference>
<dbReference type="SUPFAM" id="SSF48239">
    <property type="entry name" value="Terpenoid cyclases/Protein prenyltransferases"/>
    <property type="match status" value="2"/>
</dbReference>
<evidence type="ECO:0000259" key="3">
    <source>
        <dbReference type="Pfam" id="PF13243"/>
    </source>
</evidence>
<comment type="similarity">
    <text evidence="1">Belongs to the terpene cyclase/mutase family.</text>
</comment>
<dbReference type="GO" id="GO:0042300">
    <property type="term" value="F:beta-amyrin synthase activity"/>
    <property type="evidence" value="ECO:0007669"/>
    <property type="project" value="TreeGrafter"/>
</dbReference>
<gene>
    <name evidence="4" type="ORF">Ccrd_008650</name>
</gene>
<comment type="caution">
    <text evidence="4">The sequence shown here is derived from an EMBL/GenBank/DDBJ whole genome shotgun (WGS) entry which is preliminary data.</text>
</comment>
<reference evidence="4 5" key="1">
    <citation type="journal article" date="2016" name="Sci. Rep.">
        <title>The genome sequence of the outbreeding globe artichoke constructed de novo incorporating a phase-aware low-pass sequencing strategy of F1 progeny.</title>
        <authorList>
            <person name="Scaglione D."/>
            <person name="Reyes-Chin-Wo S."/>
            <person name="Acquadro A."/>
            <person name="Froenicke L."/>
            <person name="Portis E."/>
            <person name="Beitel C."/>
            <person name="Tirone M."/>
            <person name="Mauro R."/>
            <person name="Lo Monaco A."/>
            <person name="Mauromicale G."/>
            <person name="Faccioli P."/>
            <person name="Cattivelli L."/>
            <person name="Rieseberg L."/>
            <person name="Michelmore R."/>
            <person name="Lanteri S."/>
        </authorList>
    </citation>
    <scope>NUCLEOTIDE SEQUENCE [LARGE SCALE GENOMIC DNA]</scope>
    <source>
        <strain evidence="4">2C</strain>
    </source>
</reference>
<dbReference type="PANTHER" id="PTHR11764">
    <property type="entry name" value="TERPENE CYCLASE/MUTASE FAMILY MEMBER"/>
    <property type="match status" value="1"/>
</dbReference>
<accession>A0A103XET8</accession>
<keyword evidence="5" id="KW-1185">Reference proteome</keyword>
<dbReference type="PANTHER" id="PTHR11764:SF65">
    <property type="entry name" value="TERPENE CYCLASE_MUTASE FAMILY MEMBER"/>
    <property type="match status" value="1"/>
</dbReference>
<keyword evidence="2" id="KW-0677">Repeat</keyword>
<dbReference type="OMA" id="CHICMAR"/>
<evidence type="ECO:0000256" key="1">
    <source>
        <dbReference type="ARBA" id="ARBA00009755"/>
    </source>
</evidence>
<dbReference type="STRING" id="59895.A0A103XET8"/>
<proteinExistence type="inferred from homology"/>
<dbReference type="PROSITE" id="PS01074">
    <property type="entry name" value="TERPENE_SYNTHASES"/>
    <property type="match status" value="1"/>
</dbReference>
<dbReference type="InterPro" id="IPR002365">
    <property type="entry name" value="Terpene_synthase_CS"/>
</dbReference>
<organism evidence="4 5">
    <name type="scientific">Cynara cardunculus var. scolymus</name>
    <name type="common">Globe artichoke</name>
    <name type="synonym">Cynara scolymus</name>
    <dbReference type="NCBI Taxonomy" id="59895"/>
    <lineage>
        <taxon>Eukaryota</taxon>
        <taxon>Viridiplantae</taxon>
        <taxon>Streptophyta</taxon>
        <taxon>Embryophyta</taxon>
        <taxon>Tracheophyta</taxon>
        <taxon>Spermatophyta</taxon>
        <taxon>Magnoliopsida</taxon>
        <taxon>eudicotyledons</taxon>
        <taxon>Gunneridae</taxon>
        <taxon>Pentapetalae</taxon>
        <taxon>asterids</taxon>
        <taxon>campanulids</taxon>
        <taxon>Asterales</taxon>
        <taxon>Asteraceae</taxon>
        <taxon>Carduoideae</taxon>
        <taxon>Cardueae</taxon>
        <taxon>Carduinae</taxon>
        <taxon>Cynara</taxon>
    </lineage>
</organism>
<evidence type="ECO:0000313" key="5">
    <source>
        <dbReference type="Proteomes" id="UP000243975"/>
    </source>
</evidence>
<dbReference type="InterPro" id="IPR008930">
    <property type="entry name" value="Terpenoid_cyclase/PrenylTrfase"/>
</dbReference>
<dbReference type="Pfam" id="PF13243">
    <property type="entry name" value="SQHop_cyclase_C"/>
    <property type="match status" value="1"/>
</dbReference>
<dbReference type="EMBL" id="LEKV01005228">
    <property type="protein sequence ID" value="KVH89363.1"/>
    <property type="molecule type" value="Genomic_DNA"/>
</dbReference>
<dbReference type="Proteomes" id="UP000243975">
    <property type="component" value="Unassembled WGS sequence"/>
</dbReference>
<dbReference type="AlphaFoldDB" id="A0A103XET8"/>
<dbReference type="InterPro" id="IPR032696">
    <property type="entry name" value="SQ_cyclase_C"/>
</dbReference>
<dbReference type="GO" id="GO:0005811">
    <property type="term" value="C:lipid droplet"/>
    <property type="evidence" value="ECO:0007669"/>
    <property type="project" value="InterPro"/>
</dbReference>
<dbReference type="InterPro" id="IPR018333">
    <property type="entry name" value="Squalene_cyclase"/>
</dbReference>
<name>A0A103XET8_CYNCS</name>